<gene>
    <name evidence="1" type="ORF">B0J11DRAFT_575265</name>
</gene>
<protein>
    <submittedName>
        <fullName evidence="1">Uncharacterized protein</fullName>
    </submittedName>
</protein>
<dbReference type="EMBL" id="JAGMWT010000001">
    <property type="protein sequence ID" value="KAH7139351.1"/>
    <property type="molecule type" value="Genomic_DNA"/>
</dbReference>
<keyword evidence="2" id="KW-1185">Reference proteome</keyword>
<comment type="caution">
    <text evidence="1">The sequence shown here is derived from an EMBL/GenBank/DDBJ whole genome shotgun (WGS) entry which is preliminary data.</text>
</comment>
<evidence type="ECO:0000313" key="2">
    <source>
        <dbReference type="Proteomes" id="UP000700596"/>
    </source>
</evidence>
<proteinExistence type="predicted"/>
<reference evidence="1" key="1">
    <citation type="journal article" date="2021" name="Nat. Commun.">
        <title>Genetic determinants of endophytism in the Arabidopsis root mycobiome.</title>
        <authorList>
            <person name="Mesny F."/>
            <person name="Miyauchi S."/>
            <person name="Thiergart T."/>
            <person name="Pickel B."/>
            <person name="Atanasova L."/>
            <person name="Karlsson M."/>
            <person name="Huettel B."/>
            <person name="Barry K.W."/>
            <person name="Haridas S."/>
            <person name="Chen C."/>
            <person name="Bauer D."/>
            <person name="Andreopoulos W."/>
            <person name="Pangilinan J."/>
            <person name="LaButti K."/>
            <person name="Riley R."/>
            <person name="Lipzen A."/>
            <person name="Clum A."/>
            <person name="Drula E."/>
            <person name="Henrissat B."/>
            <person name="Kohler A."/>
            <person name="Grigoriev I.V."/>
            <person name="Martin F.M."/>
            <person name="Hacquard S."/>
        </authorList>
    </citation>
    <scope>NUCLEOTIDE SEQUENCE</scope>
    <source>
        <strain evidence="1">MPI-CAGE-CH-0243</strain>
    </source>
</reference>
<sequence>MLSKLPAELQLAIISHINKFRDPTDRTSTLHALSICNKQFAADCQNDLYQNITIFLGRKVSPSPRLYMLLRTLLIDKPSLRSNIYSLHGFIETKLWTSDLPYLDLPLEKAVKSMDLSRPVAECFRRALRVNSPDLYEAAICILLTILPNLQSLSLRLSAYSNGKNLFYRMRGHQPPLFLQNLLHLEVVLPLETHVTVSPEPIPFLVKPTTAPALQTLIIDSTDTRYSDSLVGMLTGARQNTITISHLCIRGAPNYSLPQPFISYLHNLRRFDLELYLTMPQGIQDVHAALLAHHHTLEQIRLTIHYKRIPDNEIPARTPNITHDPLSNTRLGNLNTLQNLKTLTINQVLLLGTEDPPPLSTILPPSLEALNLDISSHSAPKPFSEETLEDRVAREQILLDAAQYLPEKLTHVRLVANHSAPQHAMQKSQISSSNFKKWYRSPPISMRAGNSYTTQDGPLAMWRPFLEWKVRECAGLGRERVADLVTSRIRDVEVGRLGMDGEELEGEFGDEFYDCIFAEVEGWDVEG</sequence>
<dbReference type="SUPFAM" id="SSF52047">
    <property type="entry name" value="RNI-like"/>
    <property type="match status" value="1"/>
</dbReference>
<dbReference type="AlphaFoldDB" id="A0A9P9J101"/>
<dbReference type="InterPro" id="IPR032675">
    <property type="entry name" value="LRR_dom_sf"/>
</dbReference>
<accession>A0A9P9J101</accession>
<dbReference type="Proteomes" id="UP000700596">
    <property type="component" value="Unassembled WGS sequence"/>
</dbReference>
<name>A0A9P9J101_9PLEO</name>
<dbReference type="Gene3D" id="3.80.10.10">
    <property type="entry name" value="Ribonuclease Inhibitor"/>
    <property type="match status" value="1"/>
</dbReference>
<dbReference type="OrthoDB" id="3750626at2759"/>
<evidence type="ECO:0000313" key="1">
    <source>
        <dbReference type="EMBL" id="KAH7139351.1"/>
    </source>
</evidence>
<organism evidence="1 2">
    <name type="scientific">Dendryphion nanum</name>
    <dbReference type="NCBI Taxonomy" id="256645"/>
    <lineage>
        <taxon>Eukaryota</taxon>
        <taxon>Fungi</taxon>
        <taxon>Dikarya</taxon>
        <taxon>Ascomycota</taxon>
        <taxon>Pezizomycotina</taxon>
        <taxon>Dothideomycetes</taxon>
        <taxon>Pleosporomycetidae</taxon>
        <taxon>Pleosporales</taxon>
        <taxon>Torulaceae</taxon>
        <taxon>Dendryphion</taxon>
    </lineage>
</organism>